<dbReference type="KEGG" id="hanx:ABSL23_05800"/>
<name>A0AAU8CFN6_9EURY</name>
<feature type="compositionally biased region" description="Basic and acidic residues" evidence="1">
    <location>
        <begin position="43"/>
        <end position="56"/>
    </location>
</feature>
<reference evidence="2" key="1">
    <citation type="submission" date="2024-06" db="EMBL/GenBank/DDBJ databases">
        <title>Genome Sequence of an extremely halophilic archaeon isolated from Permian era halite, Salado Formation, Carlsbad, New Mexico: Halobacterium sp. strain NMX12-1.</title>
        <authorList>
            <person name="Sotoa L."/>
            <person name="DasSarma P."/>
            <person name="Anton B.P."/>
            <person name="Vincze T."/>
            <person name="Verma I."/>
            <person name="Eralp B."/>
            <person name="Powers D.W."/>
            <person name="Dozier B.L."/>
            <person name="Roberts R.J."/>
            <person name="DasSarma S."/>
        </authorList>
    </citation>
    <scope>NUCLEOTIDE SEQUENCE</scope>
    <source>
        <strain evidence="2">NMX12-1</strain>
    </source>
</reference>
<evidence type="ECO:0000256" key="1">
    <source>
        <dbReference type="SAM" id="MobiDB-lite"/>
    </source>
</evidence>
<protein>
    <submittedName>
        <fullName evidence="2">Uncharacterized protein</fullName>
    </submittedName>
</protein>
<evidence type="ECO:0000313" key="2">
    <source>
        <dbReference type="EMBL" id="XCF17523.1"/>
    </source>
</evidence>
<organism evidence="2">
    <name type="scientific">Halobacterium sp. NMX12-1</name>
    <dbReference type="NCBI Taxonomy" id="3166650"/>
    <lineage>
        <taxon>Archaea</taxon>
        <taxon>Methanobacteriati</taxon>
        <taxon>Methanobacteriota</taxon>
        <taxon>Stenosarchaea group</taxon>
        <taxon>Halobacteria</taxon>
        <taxon>Halobacteriales</taxon>
        <taxon>Halobacteriaceae</taxon>
        <taxon>Halobacterium</taxon>
    </lineage>
</organism>
<feature type="region of interest" description="Disordered" evidence="1">
    <location>
        <begin position="34"/>
        <end position="56"/>
    </location>
</feature>
<dbReference type="EMBL" id="CP159204">
    <property type="protein sequence ID" value="XCF17523.1"/>
    <property type="molecule type" value="Genomic_DNA"/>
</dbReference>
<dbReference type="GeneID" id="91108643"/>
<dbReference type="RefSeq" id="WP_353635028.1">
    <property type="nucleotide sequence ID" value="NZ_CP159204.1"/>
</dbReference>
<proteinExistence type="predicted"/>
<sequence length="56" mass="6300">METLVPYYRQSLLKRGVDTVDALAARAADTRPGQLLVALFEPPEQRDEPGNDRDDE</sequence>
<dbReference type="AlphaFoldDB" id="A0AAU8CFN6"/>
<accession>A0AAU8CFN6</accession>
<gene>
    <name evidence="2" type="ORF">ABSL23_05800</name>
</gene>